<comment type="caution">
    <text evidence="6">The sequence shown here is derived from an EMBL/GenBank/DDBJ whole genome shotgun (WGS) entry which is preliminary data.</text>
</comment>
<evidence type="ECO:0000259" key="5">
    <source>
        <dbReference type="PROSITE" id="PS51332"/>
    </source>
</evidence>
<gene>
    <name evidence="6" type="ORF">HNQ94_002248</name>
</gene>
<dbReference type="Pfam" id="PF02607">
    <property type="entry name" value="B12-binding_2"/>
    <property type="match status" value="1"/>
</dbReference>
<dbReference type="SMART" id="SM00422">
    <property type="entry name" value="HTH_MERR"/>
    <property type="match status" value="1"/>
</dbReference>
<dbReference type="GO" id="GO:0031419">
    <property type="term" value="F:cobalamin binding"/>
    <property type="evidence" value="ECO:0007669"/>
    <property type="project" value="InterPro"/>
</dbReference>
<evidence type="ECO:0000256" key="2">
    <source>
        <dbReference type="ARBA" id="ARBA00023125"/>
    </source>
</evidence>
<keyword evidence="1" id="KW-0805">Transcription regulation</keyword>
<dbReference type="Proteomes" id="UP000581688">
    <property type="component" value="Unassembled WGS sequence"/>
</dbReference>
<dbReference type="InterPro" id="IPR000551">
    <property type="entry name" value="MerR-type_HTH_dom"/>
</dbReference>
<dbReference type="InterPro" id="IPR047057">
    <property type="entry name" value="MerR_fam"/>
</dbReference>
<dbReference type="Pfam" id="PF13411">
    <property type="entry name" value="MerR_1"/>
    <property type="match status" value="1"/>
</dbReference>
<proteinExistence type="predicted"/>
<dbReference type="InterPro" id="IPR003759">
    <property type="entry name" value="Cbl-bd_cap"/>
</dbReference>
<evidence type="ECO:0000256" key="3">
    <source>
        <dbReference type="ARBA" id="ARBA00023163"/>
    </source>
</evidence>
<reference evidence="6 7" key="1">
    <citation type="submission" date="2020-08" db="EMBL/GenBank/DDBJ databases">
        <title>Genomic Encyclopedia of Type Strains, Phase IV (KMG-IV): sequencing the most valuable type-strain genomes for metagenomic binning, comparative biology and taxonomic classification.</title>
        <authorList>
            <person name="Goeker M."/>
        </authorList>
    </citation>
    <scope>NUCLEOTIDE SEQUENCE [LARGE SCALE GENOMIC DNA]</scope>
    <source>
        <strain evidence="6 7">DSM 19612</strain>
    </source>
</reference>
<dbReference type="InterPro" id="IPR006158">
    <property type="entry name" value="Cobalamin-bd"/>
</dbReference>
<feature type="domain" description="HTH merR-type" evidence="4">
    <location>
        <begin position="1"/>
        <end position="71"/>
    </location>
</feature>
<dbReference type="SUPFAM" id="SSF52242">
    <property type="entry name" value="Cobalamin (vitamin B12)-binding domain"/>
    <property type="match status" value="1"/>
</dbReference>
<protein>
    <submittedName>
        <fullName evidence="6">DNA-binding transcriptional MerR regulator</fullName>
    </submittedName>
</protein>
<dbReference type="GO" id="GO:0003677">
    <property type="term" value="F:DNA binding"/>
    <property type="evidence" value="ECO:0007669"/>
    <property type="project" value="UniProtKB-KW"/>
</dbReference>
<dbReference type="InterPro" id="IPR036724">
    <property type="entry name" value="Cobalamin-bd_sf"/>
</dbReference>
<organism evidence="6 7">
    <name type="scientific">Salirhabdus euzebyi</name>
    <dbReference type="NCBI Taxonomy" id="394506"/>
    <lineage>
        <taxon>Bacteria</taxon>
        <taxon>Bacillati</taxon>
        <taxon>Bacillota</taxon>
        <taxon>Bacilli</taxon>
        <taxon>Bacillales</taxon>
        <taxon>Bacillaceae</taxon>
        <taxon>Salirhabdus</taxon>
    </lineage>
</organism>
<evidence type="ECO:0000313" key="7">
    <source>
        <dbReference type="Proteomes" id="UP000581688"/>
    </source>
</evidence>
<dbReference type="Gene3D" id="1.10.1240.10">
    <property type="entry name" value="Methionine synthase domain"/>
    <property type="match status" value="1"/>
</dbReference>
<sequence length="297" mass="33893">MYSIKKVSELLDIPTVTIRAWENRYHVVSPIRSNGGHRLYSDKEIETLKWLKEQTQEKGMKIGEAVHLLNQKGIAGQETSPTPVPIQGGHKDYQQLSDELFESLINLNTSQSNQLIDLAFSLFPFEDVFHHILTPVLHKIGYQWELGNVTVSQEHFSSQLILQRFNHYFRILPVKSHLPKFLAFCPEGESHQIGLMLFSLFIRAKGSEVIFLGPNTPLDSLLTIIDKQQIDVVAISITDPAHVEQIEEWVQSCKRKFSTTKIVLGGQGFKNTPLSLSDSVLSYDRKQWASWFNSIIH</sequence>
<dbReference type="SUPFAM" id="SSF46955">
    <property type="entry name" value="Putative DNA-binding domain"/>
    <property type="match status" value="1"/>
</dbReference>
<feature type="domain" description="B12-binding" evidence="5">
    <location>
        <begin position="178"/>
        <end position="297"/>
    </location>
</feature>
<dbReference type="PANTHER" id="PTHR30204:SF67">
    <property type="entry name" value="HTH-TYPE TRANSCRIPTIONAL REGULATOR MLRA-RELATED"/>
    <property type="match status" value="1"/>
</dbReference>
<dbReference type="CDD" id="cd01104">
    <property type="entry name" value="HTH_MlrA-CarA"/>
    <property type="match status" value="1"/>
</dbReference>
<dbReference type="CDD" id="cd02065">
    <property type="entry name" value="B12-binding_like"/>
    <property type="match status" value="1"/>
</dbReference>
<evidence type="ECO:0000256" key="1">
    <source>
        <dbReference type="ARBA" id="ARBA00023015"/>
    </source>
</evidence>
<evidence type="ECO:0000313" key="6">
    <source>
        <dbReference type="EMBL" id="MBB6453797.1"/>
    </source>
</evidence>
<evidence type="ECO:0000259" key="4">
    <source>
        <dbReference type="PROSITE" id="PS50937"/>
    </source>
</evidence>
<dbReference type="EMBL" id="JACHGH010000006">
    <property type="protein sequence ID" value="MBB6453797.1"/>
    <property type="molecule type" value="Genomic_DNA"/>
</dbReference>
<dbReference type="Gene3D" id="1.10.1660.10">
    <property type="match status" value="1"/>
</dbReference>
<keyword evidence="3" id="KW-0804">Transcription</keyword>
<dbReference type="PROSITE" id="PS51332">
    <property type="entry name" value="B12_BINDING"/>
    <property type="match status" value="1"/>
</dbReference>
<keyword evidence="7" id="KW-1185">Reference proteome</keyword>
<accession>A0A841Q619</accession>
<dbReference type="GO" id="GO:0003700">
    <property type="term" value="F:DNA-binding transcription factor activity"/>
    <property type="evidence" value="ECO:0007669"/>
    <property type="project" value="InterPro"/>
</dbReference>
<dbReference type="RefSeq" id="WP_174496655.1">
    <property type="nucleotide sequence ID" value="NZ_CADDWK010000008.1"/>
</dbReference>
<dbReference type="InterPro" id="IPR036594">
    <property type="entry name" value="Meth_synthase_dom"/>
</dbReference>
<dbReference type="GO" id="GO:0046872">
    <property type="term" value="F:metal ion binding"/>
    <property type="evidence" value="ECO:0007669"/>
    <property type="project" value="InterPro"/>
</dbReference>
<dbReference type="Gene3D" id="3.40.50.280">
    <property type="entry name" value="Cobalamin-binding domain"/>
    <property type="match status" value="1"/>
</dbReference>
<dbReference type="Pfam" id="PF02310">
    <property type="entry name" value="B12-binding"/>
    <property type="match status" value="1"/>
</dbReference>
<dbReference type="PROSITE" id="PS50937">
    <property type="entry name" value="HTH_MERR_2"/>
    <property type="match status" value="1"/>
</dbReference>
<name>A0A841Q619_9BACI</name>
<dbReference type="InterPro" id="IPR009061">
    <property type="entry name" value="DNA-bd_dom_put_sf"/>
</dbReference>
<dbReference type="AlphaFoldDB" id="A0A841Q619"/>
<keyword evidence="2 6" id="KW-0238">DNA-binding</keyword>
<dbReference type="PANTHER" id="PTHR30204">
    <property type="entry name" value="REDOX-CYCLING DRUG-SENSING TRANSCRIPTIONAL ACTIVATOR SOXR"/>
    <property type="match status" value="1"/>
</dbReference>